<dbReference type="Pfam" id="PF03780">
    <property type="entry name" value="Asp23"/>
    <property type="match status" value="1"/>
</dbReference>
<evidence type="ECO:0000256" key="1">
    <source>
        <dbReference type="ARBA" id="ARBA00005721"/>
    </source>
</evidence>
<evidence type="ECO:0000313" key="2">
    <source>
        <dbReference type="EMBL" id="VVJ17715.1"/>
    </source>
</evidence>
<dbReference type="InterPro" id="IPR005531">
    <property type="entry name" value="Asp23"/>
</dbReference>
<keyword evidence="3" id="KW-1185">Reference proteome</keyword>
<name>A0A6I8LPQ7_9PSEU</name>
<gene>
    <name evidence="2" type="ORF">AA23TX_02736</name>
</gene>
<protein>
    <recommendedName>
        <fullName evidence="4">Asp23/Gls24 family envelope stress response protein</fullName>
    </recommendedName>
</protein>
<accession>A0A6I8LPQ7</accession>
<dbReference type="EMBL" id="CABVGP010000001">
    <property type="protein sequence ID" value="VVJ17715.1"/>
    <property type="molecule type" value="Genomic_DNA"/>
</dbReference>
<proteinExistence type="inferred from homology"/>
<evidence type="ECO:0000313" key="3">
    <source>
        <dbReference type="Proteomes" id="UP000399805"/>
    </source>
</evidence>
<reference evidence="2 3" key="1">
    <citation type="submission" date="2019-09" db="EMBL/GenBank/DDBJ databases">
        <authorList>
            <person name="Leyn A S."/>
        </authorList>
    </citation>
    <scope>NUCLEOTIDE SEQUENCE [LARGE SCALE GENOMIC DNA]</scope>
    <source>
        <strain evidence="2">AA231_1</strain>
    </source>
</reference>
<sequence>MTGVTASIPVEDRGELVVAARVVERIAAHAAGELTDVGGAAGRVLGIAVGGEDADRSVKVAAEVDGDTVRLAARLSITYPASVTRTTERARAHLRDRVTELTGLAVQRVDITVTALHAPAREPRRVL</sequence>
<dbReference type="Proteomes" id="UP000399805">
    <property type="component" value="Unassembled WGS sequence"/>
</dbReference>
<organism evidence="2 3">
    <name type="scientific">Amycolatopsis camponoti</name>
    <dbReference type="NCBI Taxonomy" id="2606593"/>
    <lineage>
        <taxon>Bacteria</taxon>
        <taxon>Bacillati</taxon>
        <taxon>Actinomycetota</taxon>
        <taxon>Actinomycetes</taxon>
        <taxon>Pseudonocardiales</taxon>
        <taxon>Pseudonocardiaceae</taxon>
        <taxon>Amycolatopsis</taxon>
    </lineage>
</organism>
<dbReference type="AlphaFoldDB" id="A0A6I8LPQ7"/>
<evidence type="ECO:0008006" key="4">
    <source>
        <dbReference type="Google" id="ProtNLM"/>
    </source>
</evidence>
<comment type="similarity">
    <text evidence="1">Belongs to the asp23 family.</text>
</comment>